<gene>
    <name evidence="4" type="ORF">JMJ35_003057</name>
</gene>
<evidence type="ECO:0008006" key="6">
    <source>
        <dbReference type="Google" id="ProtNLM"/>
    </source>
</evidence>
<reference evidence="4" key="1">
    <citation type="submission" date="2023-03" db="EMBL/GenBank/DDBJ databases">
        <title>Complete genome of Cladonia borealis.</title>
        <authorList>
            <person name="Park H."/>
        </authorList>
    </citation>
    <scope>NUCLEOTIDE SEQUENCE</scope>
    <source>
        <strain evidence="4">ANT050790</strain>
    </source>
</reference>
<comment type="caution">
    <text evidence="4">The sequence shown here is derived from an EMBL/GenBank/DDBJ whole genome shotgun (WGS) entry which is preliminary data.</text>
</comment>
<feature type="domain" description="EH" evidence="3">
    <location>
        <begin position="295"/>
        <end position="403"/>
    </location>
</feature>
<feature type="compositionally biased region" description="Polar residues" evidence="1">
    <location>
        <begin position="381"/>
        <end position="393"/>
    </location>
</feature>
<dbReference type="Gene3D" id="1.10.238.10">
    <property type="entry name" value="EF-hand"/>
    <property type="match status" value="1"/>
</dbReference>
<feature type="domain" description="WW" evidence="2">
    <location>
        <begin position="140"/>
        <end position="173"/>
    </location>
</feature>
<dbReference type="PROSITE" id="PS50031">
    <property type="entry name" value="EH"/>
    <property type="match status" value="1"/>
</dbReference>
<dbReference type="InterPro" id="IPR001202">
    <property type="entry name" value="WW_dom"/>
</dbReference>
<evidence type="ECO:0000313" key="5">
    <source>
        <dbReference type="Proteomes" id="UP001166286"/>
    </source>
</evidence>
<dbReference type="PROSITE" id="PS50020">
    <property type="entry name" value="WW_DOMAIN_2"/>
    <property type="match status" value="1"/>
</dbReference>
<accession>A0AA39V951</accession>
<dbReference type="EMBL" id="JAFEKC020000005">
    <property type="protein sequence ID" value="KAK0514440.1"/>
    <property type="molecule type" value="Genomic_DNA"/>
</dbReference>
<dbReference type="Pfam" id="PF12763">
    <property type="entry name" value="EH"/>
    <property type="match status" value="1"/>
</dbReference>
<evidence type="ECO:0000259" key="2">
    <source>
        <dbReference type="PROSITE" id="PS50020"/>
    </source>
</evidence>
<evidence type="ECO:0000256" key="1">
    <source>
        <dbReference type="SAM" id="MobiDB-lite"/>
    </source>
</evidence>
<feature type="region of interest" description="Disordered" evidence="1">
    <location>
        <begin position="244"/>
        <end position="268"/>
    </location>
</feature>
<name>A0AA39V951_9LECA</name>
<feature type="region of interest" description="Disordered" evidence="1">
    <location>
        <begin position="373"/>
        <end position="399"/>
    </location>
</feature>
<protein>
    <recommendedName>
        <fullName evidence="6">EF-hand domain-containing protein</fullName>
    </recommendedName>
</protein>
<proteinExistence type="predicted"/>
<dbReference type="SUPFAM" id="SSF47473">
    <property type="entry name" value="EF-hand"/>
    <property type="match status" value="1"/>
</dbReference>
<evidence type="ECO:0000259" key="3">
    <source>
        <dbReference type="PROSITE" id="PS50031"/>
    </source>
</evidence>
<dbReference type="InterPro" id="IPR011992">
    <property type="entry name" value="EF-hand-dom_pair"/>
</dbReference>
<dbReference type="Gene3D" id="2.20.70.10">
    <property type="match status" value="1"/>
</dbReference>
<dbReference type="AlphaFoldDB" id="A0AA39V951"/>
<dbReference type="InterPro" id="IPR036020">
    <property type="entry name" value="WW_dom_sf"/>
</dbReference>
<organism evidence="4 5">
    <name type="scientific">Cladonia borealis</name>
    <dbReference type="NCBI Taxonomy" id="184061"/>
    <lineage>
        <taxon>Eukaryota</taxon>
        <taxon>Fungi</taxon>
        <taxon>Dikarya</taxon>
        <taxon>Ascomycota</taxon>
        <taxon>Pezizomycotina</taxon>
        <taxon>Lecanoromycetes</taxon>
        <taxon>OSLEUM clade</taxon>
        <taxon>Lecanoromycetidae</taxon>
        <taxon>Lecanorales</taxon>
        <taxon>Lecanorineae</taxon>
        <taxon>Cladoniaceae</taxon>
        <taxon>Cladonia</taxon>
    </lineage>
</organism>
<dbReference type="Proteomes" id="UP001166286">
    <property type="component" value="Unassembled WGS sequence"/>
</dbReference>
<evidence type="ECO:0000313" key="4">
    <source>
        <dbReference type="EMBL" id="KAK0514440.1"/>
    </source>
</evidence>
<dbReference type="SUPFAM" id="SSF51045">
    <property type="entry name" value="WW domain"/>
    <property type="match status" value="1"/>
</dbReference>
<sequence>MGWMLPGNSMTRPFGPTRGRWLEDPPQPAKPVIPSNLSTPTPFRHLPPAKLAFVGFRSRIDNLPYDIDDDVTRHMLELMIDKNGSPSPPDHDEIQGCLPESWRLKVMKDPHQILYINLDEEWTSTVHPARFHDHRNGISDRLPEGWDRRLDSWGNLFYVDHLTKSATRKDPRFNKDVDPESGLPKGWKKIKDYKGRDFYFQKQGRMILGTYKPSSLRAKYITSSQQFLEKEPKDGEKPVISKAGQRLLGKPPKTAPAPLPSSQPSHADPLTIFQNESLSIVLDKDMSAPVLTEEEKLTWYTMFDGATKSHEDYITLDEALDQSQAFGFPQNVVEEIWKKSDANHDRRWDKDEYATAMHILNEVTAEIIKREEDASKDHGPKSQQQPNVPTSMSAEAVAPLSSAVGAEPCAPAQHVASTINRDMHQQLGIEASFADVSLADRS</sequence>
<keyword evidence="5" id="KW-1185">Reference proteome</keyword>
<dbReference type="InterPro" id="IPR000261">
    <property type="entry name" value="EH_dom"/>
</dbReference>